<dbReference type="Proteomes" id="UP000660554">
    <property type="component" value="Unassembled WGS sequence"/>
</dbReference>
<dbReference type="EMBL" id="BNDV01000008">
    <property type="protein sequence ID" value="GHI14084.1"/>
    <property type="molecule type" value="Genomic_DNA"/>
</dbReference>
<reference evidence="5" key="1">
    <citation type="submission" date="2020-09" db="EMBL/GenBank/DDBJ databases">
        <title>Whole genome shotgun sequence of Streptomyces cinnamonensis NBRC 15873.</title>
        <authorList>
            <person name="Komaki H."/>
            <person name="Tamura T."/>
        </authorList>
    </citation>
    <scope>NUCLEOTIDE SEQUENCE [LARGE SCALE GENOMIC DNA]</scope>
    <source>
        <strain evidence="5">NBRC 15873</strain>
    </source>
</reference>
<evidence type="ECO:0000256" key="3">
    <source>
        <dbReference type="SAM" id="SignalP"/>
    </source>
</evidence>
<proteinExistence type="predicted"/>
<feature type="region of interest" description="Disordered" evidence="1">
    <location>
        <begin position="22"/>
        <end position="71"/>
    </location>
</feature>
<feature type="transmembrane region" description="Helical" evidence="2">
    <location>
        <begin position="76"/>
        <end position="100"/>
    </location>
</feature>
<keyword evidence="3" id="KW-0732">Signal</keyword>
<evidence type="ECO:0000256" key="1">
    <source>
        <dbReference type="SAM" id="MobiDB-lite"/>
    </source>
</evidence>
<accession>A0ABQ3NMT4</accession>
<gene>
    <name evidence="4" type="ORF">Scinn_35470</name>
</gene>
<keyword evidence="2" id="KW-0472">Membrane</keyword>
<keyword evidence="5" id="KW-1185">Reference proteome</keyword>
<name>A0ABQ3NMT4_STRVG</name>
<comment type="caution">
    <text evidence="4">The sequence shown here is derived from an EMBL/GenBank/DDBJ whole genome shotgun (WGS) entry which is preliminary data.</text>
</comment>
<keyword evidence="2" id="KW-0812">Transmembrane</keyword>
<feature type="signal peptide" evidence="3">
    <location>
        <begin position="1"/>
        <end position="18"/>
    </location>
</feature>
<organism evidence="4 5">
    <name type="scientific">Streptomyces virginiae</name>
    <name type="common">Streptomyces cinnamonensis</name>
    <dbReference type="NCBI Taxonomy" id="1961"/>
    <lineage>
        <taxon>Bacteria</taxon>
        <taxon>Bacillati</taxon>
        <taxon>Actinomycetota</taxon>
        <taxon>Actinomycetes</taxon>
        <taxon>Kitasatosporales</taxon>
        <taxon>Streptomycetaceae</taxon>
        <taxon>Streptomyces</taxon>
    </lineage>
</organism>
<evidence type="ECO:0000256" key="2">
    <source>
        <dbReference type="SAM" id="Phobius"/>
    </source>
</evidence>
<feature type="chain" id="PRO_5047441455" evidence="3">
    <location>
        <begin position="19"/>
        <end position="108"/>
    </location>
</feature>
<evidence type="ECO:0000313" key="4">
    <source>
        <dbReference type="EMBL" id="GHI14084.1"/>
    </source>
</evidence>
<protein>
    <submittedName>
        <fullName evidence="4">Uncharacterized protein</fullName>
    </submittedName>
</protein>
<sequence>MLCLVTSFALVLVLLGPAEPLPYPHPIPDVGEPEATLPPSGPGKTAEATVEATPPRSDENADTETTAGDTTSATDFVIAGAAIASAAGGLCSGIAAIMVARRSARQDP</sequence>
<evidence type="ECO:0000313" key="5">
    <source>
        <dbReference type="Proteomes" id="UP000660554"/>
    </source>
</evidence>
<keyword evidence="2" id="KW-1133">Transmembrane helix</keyword>